<reference evidence="10 11" key="1">
    <citation type="submission" date="2018-07" db="EMBL/GenBank/DDBJ databases">
        <title>Genomic Encyclopedia of Type Strains, Phase IV (KMG-IV): sequencing the most valuable type-strain genomes for metagenomic binning, comparative biology and taxonomic classification.</title>
        <authorList>
            <person name="Goeker M."/>
        </authorList>
    </citation>
    <scope>NUCLEOTIDE SEQUENCE [LARGE SCALE GENOMIC DNA]</scope>
    <source>
        <strain evidence="10 11">DSM 27016</strain>
    </source>
</reference>
<dbReference type="FunFam" id="2.30.30.60:FF:000001">
    <property type="entry name" value="MscS Mechanosensitive ion channel"/>
    <property type="match status" value="1"/>
</dbReference>
<dbReference type="GO" id="GO:0008381">
    <property type="term" value="F:mechanosensitive monoatomic ion channel activity"/>
    <property type="evidence" value="ECO:0007669"/>
    <property type="project" value="InterPro"/>
</dbReference>
<dbReference type="InterPro" id="IPR023408">
    <property type="entry name" value="MscS_beta-dom_sf"/>
</dbReference>
<feature type="domain" description="Mechanosensitive ion channel MscS" evidence="8">
    <location>
        <begin position="115"/>
        <end position="179"/>
    </location>
</feature>
<dbReference type="InterPro" id="IPR045276">
    <property type="entry name" value="YbiO_bact"/>
</dbReference>
<dbReference type="Pfam" id="PF00924">
    <property type="entry name" value="MS_channel_2nd"/>
    <property type="match status" value="1"/>
</dbReference>
<keyword evidence="6 7" id="KW-0472">Membrane</keyword>
<comment type="similarity">
    <text evidence="2">Belongs to the MscS (TC 1.A.23) family.</text>
</comment>
<evidence type="ECO:0000256" key="3">
    <source>
        <dbReference type="ARBA" id="ARBA00022475"/>
    </source>
</evidence>
<dbReference type="InterPro" id="IPR011066">
    <property type="entry name" value="MscS_channel_C_sf"/>
</dbReference>
<evidence type="ECO:0000259" key="8">
    <source>
        <dbReference type="Pfam" id="PF00924"/>
    </source>
</evidence>
<dbReference type="OrthoDB" id="9809206at2"/>
<evidence type="ECO:0000313" key="10">
    <source>
        <dbReference type="EMBL" id="RCX13196.1"/>
    </source>
</evidence>
<dbReference type="InterPro" id="IPR011014">
    <property type="entry name" value="MscS_channel_TM-2"/>
</dbReference>
<dbReference type="AlphaFoldDB" id="A0A369AYD6"/>
<feature type="transmembrane region" description="Helical" evidence="7">
    <location>
        <begin position="23"/>
        <end position="46"/>
    </location>
</feature>
<evidence type="ECO:0000259" key="9">
    <source>
        <dbReference type="Pfam" id="PF21082"/>
    </source>
</evidence>
<evidence type="ECO:0000256" key="5">
    <source>
        <dbReference type="ARBA" id="ARBA00022989"/>
    </source>
</evidence>
<dbReference type="Gene3D" id="3.30.70.100">
    <property type="match status" value="1"/>
</dbReference>
<dbReference type="SUPFAM" id="SSF82861">
    <property type="entry name" value="Mechanosensitive channel protein MscS (YggB), transmembrane region"/>
    <property type="match status" value="1"/>
</dbReference>
<organism evidence="10 11">
    <name type="scientific">Anaerobacterium chartisolvens</name>
    <dbReference type="NCBI Taxonomy" id="1297424"/>
    <lineage>
        <taxon>Bacteria</taxon>
        <taxon>Bacillati</taxon>
        <taxon>Bacillota</taxon>
        <taxon>Clostridia</taxon>
        <taxon>Eubacteriales</taxon>
        <taxon>Oscillospiraceae</taxon>
        <taxon>Anaerobacterium</taxon>
    </lineage>
</organism>
<feature type="transmembrane region" description="Helical" evidence="7">
    <location>
        <begin position="94"/>
        <end position="112"/>
    </location>
</feature>
<evidence type="ECO:0000313" key="11">
    <source>
        <dbReference type="Proteomes" id="UP000253034"/>
    </source>
</evidence>
<dbReference type="SUPFAM" id="SSF50182">
    <property type="entry name" value="Sm-like ribonucleoproteins"/>
    <property type="match status" value="1"/>
</dbReference>
<comment type="caution">
    <text evidence="10">The sequence shown here is derived from an EMBL/GenBank/DDBJ whole genome shotgun (WGS) entry which is preliminary data.</text>
</comment>
<dbReference type="InterPro" id="IPR006685">
    <property type="entry name" value="MscS_channel_2nd"/>
</dbReference>
<sequence>MILKDILDKLNNTMSSLPVPIQAVMKIAGIVVVSFIIIKLGSIIITKLLHKQSLFKYGIHSKKINTILSLSISVFKYTIYLIAGIIILSDVLGLKSILAAAGVGGIAVGLGAQSLIKDVISGFFIVLEDQYSVDDLVTIGEMTGTVEDLGLRVTRLRNFNGDLYIIPNGEISRVTNHTRGNKAVIVDIPVSYNADMEKTVEAANKVCKAVNEEFYEVITDLAKVIGITTLDRGGMTLRVMAKTLANEQWGVERRIRVLVKEEFDRADIKFF</sequence>
<keyword evidence="3" id="KW-1003">Cell membrane</keyword>
<dbReference type="Gene3D" id="1.10.287.1260">
    <property type="match status" value="1"/>
</dbReference>
<evidence type="ECO:0000256" key="7">
    <source>
        <dbReference type="SAM" id="Phobius"/>
    </source>
</evidence>
<dbReference type="InterPro" id="IPR049278">
    <property type="entry name" value="MS_channel_C"/>
</dbReference>
<keyword evidence="5 7" id="KW-1133">Transmembrane helix</keyword>
<feature type="transmembrane region" description="Helical" evidence="7">
    <location>
        <begin position="67"/>
        <end position="88"/>
    </location>
</feature>
<dbReference type="PANTHER" id="PTHR30460">
    <property type="entry name" value="MODERATE CONDUCTANCE MECHANOSENSITIVE CHANNEL YBIO"/>
    <property type="match status" value="1"/>
</dbReference>
<dbReference type="RefSeq" id="WP_114298617.1">
    <property type="nucleotide sequence ID" value="NZ_QPJT01000018.1"/>
</dbReference>
<dbReference type="SUPFAM" id="SSF82689">
    <property type="entry name" value="Mechanosensitive channel protein MscS (YggB), C-terminal domain"/>
    <property type="match status" value="1"/>
</dbReference>
<feature type="domain" description="Mechanosensitive ion channel MscS C-terminal" evidence="9">
    <location>
        <begin position="185"/>
        <end position="270"/>
    </location>
</feature>
<evidence type="ECO:0000256" key="6">
    <source>
        <dbReference type="ARBA" id="ARBA00023136"/>
    </source>
</evidence>
<protein>
    <submittedName>
        <fullName evidence="10">Small conductance mechanosensitive channel</fullName>
    </submittedName>
</protein>
<evidence type="ECO:0000256" key="1">
    <source>
        <dbReference type="ARBA" id="ARBA00004651"/>
    </source>
</evidence>
<dbReference type="Pfam" id="PF21082">
    <property type="entry name" value="MS_channel_3rd"/>
    <property type="match status" value="1"/>
</dbReference>
<dbReference type="Gene3D" id="2.30.30.60">
    <property type="match status" value="1"/>
</dbReference>
<evidence type="ECO:0000256" key="2">
    <source>
        <dbReference type="ARBA" id="ARBA00008017"/>
    </source>
</evidence>
<dbReference type="EMBL" id="QPJT01000018">
    <property type="protein sequence ID" value="RCX13196.1"/>
    <property type="molecule type" value="Genomic_DNA"/>
</dbReference>
<name>A0A369AYD6_9FIRM</name>
<gene>
    <name evidence="10" type="ORF">DFR58_11813</name>
</gene>
<comment type="subcellular location">
    <subcellularLocation>
        <location evidence="1">Cell membrane</location>
        <topology evidence="1">Multi-pass membrane protein</topology>
    </subcellularLocation>
</comment>
<dbReference type="Proteomes" id="UP000253034">
    <property type="component" value="Unassembled WGS sequence"/>
</dbReference>
<keyword evidence="11" id="KW-1185">Reference proteome</keyword>
<dbReference type="GO" id="GO:0005886">
    <property type="term" value="C:plasma membrane"/>
    <property type="evidence" value="ECO:0007669"/>
    <property type="project" value="UniProtKB-SubCell"/>
</dbReference>
<proteinExistence type="inferred from homology"/>
<keyword evidence="4 7" id="KW-0812">Transmembrane</keyword>
<evidence type="ECO:0000256" key="4">
    <source>
        <dbReference type="ARBA" id="ARBA00022692"/>
    </source>
</evidence>
<dbReference type="InterPro" id="IPR010920">
    <property type="entry name" value="LSM_dom_sf"/>
</dbReference>
<accession>A0A369AYD6</accession>
<dbReference type="PANTHER" id="PTHR30460:SF0">
    <property type="entry name" value="MODERATE CONDUCTANCE MECHANOSENSITIVE CHANNEL YBIO"/>
    <property type="match status" value="1"/>
</dbReference>